<organism evidence="3">
    <name type="scientific">bioreactor metagenome</name>
    <dbReference type="NCBI Taxonomy" id="1076179"/>
    <lineage>
        <taxon>unclassified sequences</taxon>
        <taxon>metagenomes</taxon>
        <taxon>ecological metagenomes</taxon>
    </lineage>
</organism>
<accession>A0A644UJ58</accession>
<dbReference type="InterPro" id="IPR003869">
    <property type="entry name" value="Polysac_CapD-like"/>
</dbReference>
<dbReference type="PANTHER" id="PTHR43318:SF2">
    <property type="entry name" value="UDP-N-ACETYLGLUCOSAMINE 4,6-DEHYDRATASE (INVERTING)"/>
    <property type="match status" value="1"/>
</dbReference>
<sequence>MFNGKNILITGGTGSFGKKYTKILLEKYTPNKIIIYSRDELKQYEMAQEYSDRCMRYFIGDVRDEARLKKATKDVDFIIHAAALKHVPIAEYNPMECIKTNINGAQNVIDAAIENGVSKVIALSTDKAANPVNLYGATKLASDKLFVAANNLVGTQDTKFSVVRYGNVVGSRGSVVPFFKKLINEGVKELPITDEKMTRFFITLEDGVNFVLKNFERMQGGEIFIPKIPSMKIVDMAKAIAPNLSHQIIGIRPGEKLHEIMCPADDSHLTLEFEDHYVIKPTIHFTTRMDYQKNLLGEVGKPVVQGFEYNSGNNAQWLSSEEFLEMVKRI</sequence>
<evidence type="ECO:0000256" key="1">
    <source>
        <dbReference type="ARBA" id="ARBA00007430"/>
    </source>
</evidence>
<reference evidence="3" key="1">
    <citation type="submission" date="2019-08" db="EMBL/GenBank/DDBJ databases">
        <authorList>
            <person name="Kucharzyk K."/>
            <person name="Murdoch R.W."/>
            <person name="Higgins S."/>
            <person name="Loffler F."/>
        </authorList>
    </citation>
    <scope>NUCLEOTIDE SEQUENCE</scope>
</reference>
<dbReference type="InterPro" id="IPR020025">
    <property type="entry name" value="PseB"/>
</dbReference>
<comment type="caution">
    <text evidence="3">The sequence shown here is derived from an EMBL/GenBank/DDBJ whole genome shotgun (WGS) entry which is preliminary data.</text>
</comment>
<feature type="domain" description="Polysaccharide biosynthesis protein CapD-like" evidence="2">
    <location>
        <begin position="7"/>
        <end position="280"/>
    </location>
</feature>
<keyword evidence="3" id="KW-0456">Lyase</keyword>
<dbReference type="EC" id="4.2.1.115" evidence="3"/>
<dbReference type="PANTHER" id="PTHR43318">
    <property type="entry name" value="UDP-N-ACETYLGLUCOSAMINE 4,6-DEHYDRATASE"/>
    <property type="match status" value="1"/>
</dbReference>
<dbReference type="Gene3D" id="3.40.50.720">
    <property type="entry name" value="NAD(P)-binding Rossmann-like Domain"/>
    <property type="match status" value="1"/>
</dbReference>
<name>A0A644UJ58_9ZZZZ</name>
<evidence type="ECO:0000313" key="3">
    <source>
        <dbReference type="EMBL" id="MPL78872.1"/>
    </source>
</evidence>
<dbReference type="AlphaFoldDB" id="A0A644UJ58"/>
<gene>
    <name evidence="3" type="primary">pseB_1</name>
    <name evidence="3" type="ORF">SDC9_24742</name>
</gene>
<comment type="similarity">
    <text evidence="1">Belongs to the polysaccharide synthase family.</text>
</comment>
<dbReference type="InterPro" id="IPR036291">
    <property type="entry name" value="NAD(P)-bd_dom_sf"/>
</dbReference>
<evidence type="ECO:0000259" key="2">
    <source>
        <dbReference type="Pfam" id="PF02719"/>
    </source>
</evidence>
<proteinExistence type="inferred from homology"/>
<dbReference type="GO" id="GO:0016829">
    <property type="term" value="F:lyase activity"/>
    <property type="evidence" value="ECO:0007669"/>
    <property type="project" value="UniProtKB-KW"/>
</dbReference>
<dbReference type="NCBIfam" id="TIGR03589">
    <property type="entry name" value="PseB"/>
    <property type="match status" value="1"/>
</dbReference>
<dbReference type="EMBL" id="VSSQ01000120">
    <property type="protein sequence ID" value="MPL78872.1"/>
    <property type="molecule type" value="Genomic_DNA"/>
</dbReference>
<dbReference type="CDD" id="cd05237">
    <property type="entry name" value="UDP_invert_4-6DH_SDR_e"/>
    <property type="match status" value="1"/>
</dbReference>
<dbReference type="SUPFAM" id="SSF51735">
    <property type="entry name" value="NAD(P)-binding Rossmann-fold domains"/>
    <property type="match status" value="1"/>
</dbReference>
<dbReference type="Pfam" id="PF02719">
    <property type="entry name" value="Polysacc_synt_2"/>
    <property type="match status" value="1"/>
</dbReference>
<dbReference type="InterPro" id="IPR051203">
    <property type="entry name" value="Polysaccharide_Synthase-Rel"/>
</dbReference>
<protein>
    <submittedName>
        <fullName evidence="3">UDP-N-acetylglucosamine 4,6-dehydratase (Inverting)</fullName>
        <ecNumber evidence="3">4.2.1.115</ecNumber>
    </submittedName>
</protein>